<dbReference type="AlphaFoldDB" id="A0A839K5G9"/>
<feature type="transmembrane region" description="Helical" evidence="1">
    <location>
        <begin position="58"/>
        <end position="76"/>
    </location>
</feature>
<comment type="caution">
    <text evidence="2">The sequence shown here is derived from an EMBL/GenBank/DDBJ whole genome shotgun (WGS) entry which is preliminary data.</text>
</comment>
<evidence type="ECO:0000256" key="1">
    <source>
        <dbReference type="SAM" id="Phobius"/>
    </source>
</evidence>
<name>A0A839K5G9_9FIRM</name>
<keyword evidence="1" id="KW-1133">Transmembrane helix</keyword>
<dbReference type="EMBL" id="JACEGA010000001">
    <property type="protein sequence ID" value="MBB2184577.1"/>
    <property type="molecule type" value="Genomic_DNA"/>
</dbReference>
<protein>
    <submittedName>
        <fullName evidence="2">Uncharacterized protein</fullName>
    </submittedName>
</protein>
<evidence type="ECO:0000313" key="2">
    <source>
        <dbReference type="EMBL" id="MBB2184577.1"/>
    </source>
</evidence>
<accession>A0A839K5G9</accession>
<dbReference type="RefSeq" id="WP_228354140.1">
    <property type="nucleotide sequence ID" value="NZ_JACEGA010000001.1"/>
</dbReference>
<reference evidence="2 3" key="1">
    <citation type="submission" date="2020-07" db="EMBL/GenBank/DDBJ databases">
        <title>Characterization and genome sequencing of isolate MD1, a novel member within the family Lachnospiraceae.</title>
        <authorList>
            <person name="Rettenmaier R."/>
            <person name="Di Bello L."/>
            <person name="Zinser C."/>
            <person name="Scheitz K."/>
            <person name="Liebl W."/>
            <person name="Zverlov V."/>
        </authorList>
    </citation>
    <scope>NUCLEOTIDE SEQUENCE [LARGE SCALE GENOMIC DNA]</scope>
    <source>
        <strain evidence="2 3">MD1</strain>
    </source>
</reference>
<organism evidence="2 3">
    <name type="scientific">Variimorphobacter saccharofermentans</name>
    <dbReference type="NCBI Taxonomy" id="2755051"/>
    <lineage>
        <taxon>Bacteria</taxon>
        <taxon>Bacillati</taxon>
        <taxon>Bacillota</taxon>
        <taxon>Clostridia</taxon>
        <taxon>Lachnospirales</taxon>
        <taxon>Lachnospiraceae</taxon>
        <taxon>Variimorphobacter</taxon>
    </lineage>
</organism>
<dbReference type="Proteomes" id="UP000574276">
    <property type="component" value="Unassembled WGS sequence"/>
</dbReference>
<keyword evidence="3" id="KW-1185">Reference proteome</keyword>
<feature type="transmembrane region" description="Helical" evidence="1">
    <location>
        <begin position="159"/>
        <end position="177"/>
    </location>
</feature>
<sequence length="302" mass="35818">MFGLLLITLSLECLRYIIIFNKLLDYPFRKGNLKYLYIVSCLMIYSSFSFLDPFLKDVFASIFLVLFVFIAMLVFFDGKISKLILSYFIVAFSTVIWDNLIFCFIEKIDILNVPDTNTSLIRMCIFCITLIPFILFISEYINKQRHKFILINGALSPSIYILILICIFITSAIVTFYRSNKLRNYDATLPNIVIVVISIIYFVLCIALVFLFNSREKYKIINNIREEYMFKQVEYYKAMLSQYEDVRKFRHDFKNHIISIQELLYSDRLETVKEYVNHIYCYSAFYMPQLFSFSSKLKEGTE</sequence>
<feature type="transmembrane region" description="Helical" evidence="1">
    <location>
        <begin position="6"/>
        <end position="23"/>
    </location>
</feature>
<keyword evidence="1" id="KW-0472">Membrane</keyword>
<evidence type="ECO:0000313" key="3">
    <source>
        <dbReference type="Proteomes" id="UP000574276"/>
    </source>
</evidence>
<feature type="transmembrane region" description="Helical" evidence="1">
    <location>
        <begin position="83"/>
        <end position="108"/>
    </location>
</feature>
<feature type="transmembrane region" description="Helical" evidence="1">
    <location>
        <begin position="189"/>
        <end position="212"/>
    </location>
</feature>
<feature type="transmembrane region" description="Helical" evidence="1">
    <location>
        <begin position="120"/>
        <end position="138"/>
    </location>
</feature>
<feature type="transmembrane region" description="Helical" evidence="1">
    <location>
        <begin position="35"/>
        <end position="52"/>
    </location>
</feature>
<gene>
    <name evidence="2" type="ORF">H0486_16990</name>
</gene>
<keyword evidence="1" id="KW-0812">Transmembrane</keyword>
<proteinExistence type="predicted"/>